<evidence type="ECO:0000256" key="1">
    <source>
        <dbReference type="SAM" id="SignalP"/>
    </source>
</evidence>
<proteinExistence type="predicted"/>
<feature type="chain" id="PRO_5038086722" description="Outer membrane beta-barrel protein" evidence="1">
    <location>
        <begin position="25"/>
        <end position="177"/>
    </location>
</feature>
<dbReference type="EMBL" id="JAFKCZ010000010">
    <property type="protein sequence ID" value="MBN7797873.1"/>
    <property type="molecule type" value="Genomic_DNA"/>
</dbReference>
<accession>A0A939DGJ9</accession>
<name>A0A939DGJ9_9GAMM</name>
<gene>
    <name evidence="2" type="ORF">JYP50_14785</name>
</gene>
<dbReference type="InterPro" id="IPR011250">
    <property type="entry name" value="OMP/PagP_B-barrel"/>
</dbReference>
<comment type="caution">
    <text evidence="2">The sequence shown here is derived from an EMBL/GenBank/DDBJ whole genome shotgun (WGS) entry which is preliminary data.</text>
</comment>
<protein>
    <recommendedName>
        <fullName evidence="4">Outer membrane beta-barrel protein</fullName>
    </recommendedName>
</protein>
<organism evidence="2 3">
    <name type="scientific">Parahaliea mediterranea</name>
    <dbReference type="NCBI Taxonomy" id="651086"/>
    <lineage>
        <taxon>Bacteria</taxon>
        <taxon>Pseudomonadati</taxon>
        <taxon>Pseudomonadota</taxon>
        <taxon>Gammaproteobacteria</taxon>
        <taxon>Cellvibrionales</taxon>
        <taxon>Halieaceae</taxon>
        <taxon>Parahaliea</taxon>
    </lineage>
</organism>
<dbReference type="SUPFAM" id="SSF56925">
    <property type="entry name" value="OMPA-like"/>
    <property type="match status" value="1"/>
</dbReference>
<feature type="signal peptide" evidence="1">
    <location>
        <begin position="1"/>
        <end position="24"/>
    </location>
</feature>
<evidence type="ECO:0008006" key="4">
    <source>
        <dbReference type="Google" id="ProtNLM"/>
    </source>
</evidence>
<evidence type="ECO:0000313" key="3">
    <source>
        <dbReference type="Proteomes" id="UP000664303"/>
    </source>
</evidence>
<dbReference type="AlphaFoldDB" id="A0A939DGJ9"/>
<sequence>MVKLKQGTIALGLSAALLAPVSLAQPDSGDREFALAGTGTSDKDFDNSSFGISGDLGWYTSSHMVWGIRQSVAFADVSGEDLSDDFWNGSTRGYLDYHFGGGNARPFVGGSLGAVYGDGVNDGGFAGLEFGLKYYVLDSTYILGRAEYQFFFDSGDEAEDAFDDGAWAYVFGVGFNF</sequence>
<reference evidence="2" key="1">
    <citation type="submission" date="2021-02" db="EMBL/GenBank/DDBJ databases">
        <title>PHA producing bacteria isolated from coastal sediment in Guangdong, Shenzhen.</title>
        <authorList>
            <person name="Zheng W."/>
            <person name="Yu S."/>
            <person name="Huang Y."/>
        </authorList>
    </citation>
    <scope>NUCLEOTIDE SEQUENCE</scope>
    <source>
        <strain evidence="2">TN14-10</strain>
    </source>
</reference>
<evidence type="ECO:0000313" key="2">
    <source>
        <dbReference type="EMBL" id="MBN7797873.1"/>
    </source>
</evidence>
<dbReference type="RefSeq" id="WP_206561317.1">
    <property type="nucleotide sequence ID" value="NZ_JAFKCZ010000010.1"/>
</dbReference>
<keyword evidence="3" id="KW-1185">Reference proteome</keyword>
<keyword evidence="1" id="KW-0732">Signal</keyword>
<dbReference type="Gene3D" id="2.40.160.20">
    <property type="match status" value="1"/>
</dbReference>
<dbReference type="Proteomes" id="UP000664303">
    <property type="component" value="Unassembled WGS sequence"/>
</dbReference>